<sequence length="160" mass="16562">MGIETALAMGAASLAGSALDRRAQGKAVNQANEAAAGRTQAGLGALQPAYQAAQGLRQQGLDIGSQMRQQGMGQGLGMIGQLYGPTAGMMQQGNLAAQRAVLAGLPMQRNAILGRPIDYSSLQPTQISYDPSLLAGIFGQAQLPQGQVNFPEFPTAQPLR</sequence>
<organism evidence="1">
    <name type="scientific">uncultured Caudovirales phage</name>
    <dbReference type="NCBI Taxonomy" id="2100421"/>
    <lineage>
        <taxon>Viruses</taxon>
        <taxon>Duplodnaviria</taxon>
        <taxon>Heunggongvirae</taxon>
        <taxon>Uroviricota</taxon>
        <taxon>Caudoviricetes</taxon>
        <taxon>Peduoviridae</taxon>
        <taxon>Maltschvirus</taxon>
        <taxon>Maltschvirus maltsch</taxon>
    </lineage>
</organism>
<dbReference type="EMBL" id="LR796387">
    <property type="protein sequence ID" value="CAB4141126.1"/>
    <property type="molecule type" value="Genomic_DNA"/>
</dbReference>
<name>A0A6J5M7N5_9CAUD</name>
<accession>A0A6J5M7N5</accession>
<gene>
    <name evidence="1" type="ORF">UFOVP412_22</name>
</gene>
<protein>
    <submittedName>
        <fullName evidence="1">Uncharacterized protein</fullName>
    </submittedName>
</protein>
<reference evidence="1" key="1">
    <citation type="submission" date="2020-04" db="EMBL/GenBank/DDBJ databases">
        <authorList>
            <person name="Chiriac C."/>
            <person name="Salcher M."/>
            <person name="Ghai R."/>
            <person name="Kavagutti S V."/>
        </authorList>
    </citation>
    <scope>NUCLEOTIDE SEQUENCE</scope>
</reference>
<evidence type="ECO:0000313" key="1">
    <source>
        <dbReference type="EMBL" id="CAB4141126.1"/>
    </source>
</evidence>
<proteinExistence type="predicted"/>